<dbReference type="PANTHER" id="PTHR46122:SF2">
    <property type="entry name" value="F-BOX_KELCH-REPEAT PROTEIN SKIP11"/>
    <property type="match status" value="1"/>
</dbReference>
<name>M0ZSW6_SOLTU</name>
<keyword evidence="1" id="KW-0880">Kelch repeat</keyword>
<evidence type="ECO:0000256" key="1">
    <source>
        <dbReference type="ARBA" id="ARBA00022441"/>
    </source>
</evidence>
<evidence type="ECO:0000313" key="4">
    <source>
        <dbReference type="Proteomes" id="UP000011115"/>
    </source>
</evidence>
<evidence type="ECO:0000256" key="2">
    <source>
        <dbReference type="ARBA" id="ARBA00022737"/>
    </source>
</evidence>
<keyword evidence="4" id="KW-1185">Reference proteome</keyword>
<proteinExistence type="predicted"/>
<dbReference type="eggNOG" id="KOG1072">
    <property type="taxonomic scope" value="Eukaryota"/>
</dbReference>
<dbReference type="EnsemblPlants" id="PGSC0003DMT400007391">
    <property type="protein sequence ID" value="PGSC0003DMT400007391"/>
    <property type="gene ID" value="PGSC0003DMG400002840"/>
</dbReference>
<dbReference type="HOGENOM" id="CLU_1899909_0_0_1"/>
<reference evidence="4" key="1">
    <citation type="journal article" date="2011" name="Nature">
        <title>Genome sequence and analysis of the tuber crop potato.</title>
        <authorList>
            <consortium name="The Potato Genome Sequencing Consortium"/>
        </authorList>
    </citation>
    <scope>NUCLEOTIDE SEQUENCE [LARGE SCALE GENOMIC DNA]</scope>
    <source>
        <strain evidence="4">cv. DM1-3 516 R44</strain>
    </source>
</reference>
<sequence>MPPVRARARGDTPATSEAPPLVAVVNSELYAIGYANMEVRKYDKKIKAWATIRRLPRAASMDDRGLAFRACGDRLIVIGEPIAMGVGPSEVSSSDALSGTIFDESDQDALCITVLSWVADHEIFANRDRMASVS</sequence>
<reference evidence="3" key="2">
    <citation type="submission" date="2015-06" db="UniProtKB">
        <authorList>
            <consortium name="EnsemblPlants"/>
        </authorList>
    </citation>
    <scope>IDENTIFICATION</scope>
    <source>
        <strain evidence="3">DM1-3 516 R44</strain>
    </source>
</reference>
<dbReference type="AlphaFoldDB" id="M0ZSW6"/>
<organism evidence="3 4">
    <name type="scientific">Solanum tuberosum</name>
    <name type="common">Potato</name>
    <dbReference type="NCBI Taxonomy" id="4113"/>
    <lineage>
        <taxon>Eukaryota</taxon>
        <taxon>Viridiplantae</taxon>
        <taxon>Streptophyta</taxon>
        <taxon>Embryophyta</taxon>
        <taxon>Tracheophyta</taxon>
        <taxon>Spermatophyta</taxon>
        <taxon>Magnoliopsida</taxon>
        <taxon>eudicotyledons</taxon>
        <taxon>Gunneridae</taxon>
        <taxon>Pentapetalae</taxon>
        <taxon>asterids</taxon>
        <taxon>lamiids</taxon>
        <taxon>Solanales</taxon>
        <taxon>Solanaceae</taxon>
        <taxon>Solanoideae</taxon>
        <taxon>Solaneae</taxon>
        <taxon>Solanum</taxon>
    </lineage>
</organism>
<dbReference type="InParanoid" id="M0ZSW6"/>
<dbReference type="Gramene" id="PGSC0003DMT400007391">
    <property type="protein sequence ID" value="PGSC0003DMT400007391"/>
    <property type="gene ID" value="PGSC0003DMG400002840"/>
</dbReference>
<keyword evidence="2" id="KW-0677">Repeat</keyword>
<dbReference type="PaxDb" id="4113-PGSC0003DMT400007391"/>
<dbReference type="InterPro" id="IPR052439">
    <property type="entry name" value="F-box/Kelch-repeat"/>
</dbReference>
<accession>M0ZSW6</accession>
<dbReference type="PANTHER" id="PTHR46122">
    <property type="entry name" value="GALACTOSE OXIDASE/KELCH REPEAT PROTEIN-RELATED"/>
    <property type="match status" value="1"/>
</dbReference>
<dbReference type="Proteomes" id="UP000011115">
    <property type="component" value="Unassembled WGS sequence"/>
</dbReference>
<protein>
    <submittedName>
        <fullName evidence="3">Kelch repeat-containing F-box family protein</fullName>
    </submittedName>
</protein>
<evidence type="ECO:0000313" key="3">
    <source>
        <dbReference type="EnsemblPlants" id="PGSC0003DMT400007391"/>
    </source>
</evidence>